<gene>
    <name evidence="1" type="ORF">ACFSX4_01980</name>
</gene>
<keyword evidence="2" id="KW-1185">Reference proteome</keyword>
<name>A0ABW5WT86_9STAP</name>
<sequence length="401" mass="46775">MKKLERVITNDGRQFIESLFEYRVIKQSKITTSKVVMTGMDLKNKKEYKKDYRVYFYTHFKGLANKYAFVLNREEALQVYAACLTEAVGLLGERFPDIEEFKTKKKLQNETSRYIKSMVENGMYLEVNHSVKKVTLNKDKTKYISIDAQSIEAIEDYYRRNDSSFELSDDNRIEPNVREDEMYQFNSLVENFLKSKERVLTNRQLDWYNKLKNVYVAQHDTHMSKSEAFESVGLSLKNFSGYCKRIKERAEEDFAVYGKHKALSAGSREQLHKVFTQFIDVADSDDNLNNIRVNLNRIIKDNYETEQFEIVILDGLSTDEKIEIVRAVKSDKMVSNRILYKIYGNVETYISNNEVVEVEASQVKSTYHEGYLISAEDSKYTNFKMDASGVLRPIEIEGEVG</sequence>
<reference evidence="2" key="1">
    <citation type="journal article" date="2019" name="Int. J. Syst. Evol. Microbiol.">
        <title>The Global Catalogue of Microorganisms (GCM) 10K type strain sequencing project: providing services to taxonomists for standard genome sequencing and annotation.</title>
        <authorList>
            <consortium name="The Broad Institute Genomics Platform"/>
            <consortium name="The Broad Institute Genome Sequencing Center for Infectious Disease"/>
            <person name="Wu L."/>
            <person name="Ma J."/>
        </authorList>
    </citation>
    <scope>NUCLEOTIDE SEQUENCE [LARGE SCALE GENOMIC DNA]</scope>
    <source>
        <strain evidence="2">KCTC 33575</strain>
    </source>
</reference>
<dbReference type="RefSeq" id="WP_377771024.1">
    <property type="nucleotide sequence ID" value="NZ_JBHUOQ010000001.1"/>
</dbReference>
<evidence type="ECO:0000313" key="2">
    <source>
        <dbReference type="Proteomes" id="UP001597519"/>
    </source>
</evidence>
<dbReference type="EMBL" id="JBHUOQ010000001">
    <property type="protein sequence ID" value="MFD2829217.1"/>
    <property type="molecule type" value="Genomic_DNA"/>
</dbReference>
<proteinExistence type="predicted"/>
<protein>
    <submittedName>
        <fullName evidence="1">Uncharacterized protein</fullName>
    </submittedName>
</protein>
<dbReference type="Proteomes" id="UP001597519">
    <property type="component" value="Unassembled WGS sequence"/>
</dbReference>
<organism evidence="1 2">
    <name type="scientific">Corticicoccus populi</name>
    <dbReference type="NCBI Taxonomy" id="1812821"/>
    <lineage>
        <taxon>Bacteria</taxon>
        <taxon>Bacillati</taxon>
        <taxon>Bacillota</taxon>
        <taxon>Bacilli</taxon>
        <taxon>Bacillales</taxon>
        <taxon>Staphylococcaceae</taxon>
        <taxon>Corticicoccus</taxon>
    </lineage>
</organism>
<comment type="caution">
    <text evidence="1">The sequence shown here is derived from an EMBL/GenBank/DDBJ whole genome shotgun (WGS) entry which is preliminary data.</text>
</comment>
<accession>A0ABW5WT86</accession>
<evidence type="ECO:0000313" key="1">
    <source>
        <dbReference type="EMBL" id="MFD2829217.1"/>
    </source>
</evidence>